<evidence type="ECO:0000313" key="3">
    <source>
        <dbReference type="Proteomes" id="UP000286134"/>
    </source>
</evidence>
<dbReference type="AlphaFoldDB" id="A0A420I368"/>
<keyword evidence="1" id="KW-0732">Signal</keyword>
<name>A0A420I368_9PEZI</name>
<dbReference type="OrthoDB" id="10551997at2759"/>
<keyword evidence="3" id="KW-1185">Reference proteome</keyword>
<dbReference type="Proteomes" id="UP000286134">
    <property type="component" value="Unassembled WGS sequence"/>
</dbReference>
<comment type="caution">
    <text evidence="2">The sequence shown here is derived from an EMBL/GenBank/DDBJ whole genome shotgun (WGS) entry which is preliminary data.</text>
</comment>
<gene>
    <name evidence="2" type="ORF">OnM2_021093</name>
</gene>
<evidence type="ECO:0000256" key="1">
    <source>
        <dbReference type="SAM" id="SignalP"/>
    </source>
</evidence>
<feature type="chain" id="PRO_5019069818" evidence="1">
    <location>
        <begin position="19"/>
        <end position="128"/>
    </location>
</feature>
<organism evidence="2 3">
    <name type="scientific">Erysiphe neolycopersici</name>
    <dbReference type="NCBI Taxonomy" id="212602"/>
    <lineage>
        <taxon>Eukaryota</taxon>
        <taxon>Fungi</taxon>
        <taxon>Dikarya</taxon>
        <taxon>Ascomycota</taxon>
        <taxon>Pezizomycotina</taxon>
        <taxon>Leotiomycetes</taxon>
        <taxon>Erysiphales</taxon>
        <taxon>Erysiphaceae</taxon>
        <taxon>Erysiphe</taxon>
    </lineage>
</organism>
<sequence length="128" mass="13810">MRLNIFATLFTLFFAIWAEDNVPPPDEYTTRTLTSTTTITHTVTVSLTASVTMTHPIMNNTLPTGAYPIAPKPHLDPFPTATEPDGHYNVPIPPKETAPSVPHNGAGYVMENKALLGVAGLVAILAVW</sequence>
<dbReference type="EMBL" id="MCFK01002107">
    <property type="protein sequence ID" value="RKF64133.1"/>
    <property type="molecule type" value="Genomic_DNA"/>
</dbReference>
<proteinExistence type="predicted"/>
<accession>A0A420I368</accession>
<reference evidence="2 3" key="1">
    <citation type="journal article" date="2018" name="BMC Genomics">
        <title>Comparative genome analyses reveal sequence features reflecting distinct modes of host-adaptation between dicot and monocot powdery mildew.</title>
        <authorList>
            <person name="Wu Y."/>
            <person name="Ma X."/>
            <person name="Pan Z."/>
            <person name="Kale S.D."/>
            <person name="Song Y."/>
            <person name="King H."/>
            <person name="Zhang Q."/>
            <person name="Presley C."/>
            <person name="Deng X."/>
            <person name="Wei C.I."/>
            <person name="Xiao S."/>
        </authorList>
    </citation>
    <scope>NUCLEOTIDE SEQUENCE [LARGE SCALE GENOMIC DNA]</scope>
    <source>
        <strain evidence="2">UMSG2</strain>
    </source>
</reference>
<feature type="signal peptide" evidence="1">
    <location>
        <begin position="1"/>
        <end position="18"/>
    </location>
</feature>
<protein>
    <submittedName>
        <fullName evidence="2">Uncharacterized protein</fullName>
    </submittedName>
</protein>
<evidence type="ECO:0000313" key="2">
    <source>
        <dbReference type="EMBL" id="RKF64133.1"/>
    </source>
</evidence>